<dbReference type="InterPro" id="IPR057574">
    <property type="entry name" value="nSTAND_NTPase5_dom"/>
</dbReference>
<protein>
    <submittedName>
        <fullName evidence="3">Restriction endonuclease</fullName>
    </submittedName>
</protein>
<dbReference type="SMART" id="SM00382">
    <property type="entry name" value="AAA"/>
    <property type="match status" value="1"/>
</dbReference>
<dbReference type="Pfam" id="PF25199">
    <property type="entry name" value="nSTAND_NTPase5"/>
    <property type="match status" value="1"/>
</dbReference>
<keyword evidence="3" id="KW-0540">Nuclease</keyword>
<evidence type="ECO:0000313" key="4">
    <source>
        <dbReference type="Proteomes" id="UP000198507"/>
    </source>
</evidence>
<evidence type="ECO:0000256" key="1">
    <source>
        <dbReference type="SAM" id="MobiDB-lite"/>
    </source>
</evidence>
<keyword evidence="3" id="KW-0378">Hydrolase</keyword>
<gene>
    <name evidence="3" type="ORF">SAMN04488546_0046</name>
</gene>
<evidence type="ECO:0000259" key="2">
    <source>
        <dbReference type="SMART" id="SM00382"/>
    </source>
</evidence>
<proteinExistence type="predicted"/>
<accession>A0A1H9YDQ6</accession>
<dbReference type="InterPro" id="IPR027417">
    <property type="entry name" value="P-loop_NTPase"/>
</dbReference>
<dbReference type="SUPFAM" id="SSF52540">
    <property type="entry name" value="P-loop containing nucleoside triphosphate hydrolases"/>
    <property type="match status" value="1"/>
</dbReference>
<sequence length="1314" mass="145274">MLRDLAHVLGVAEEVLLDAGGYATAAAARVLPPRSAALPLASLPPDRFEDLATEILQLLHPGGHASRFGGPGEKQHGIDVLVAGSDGHNLATGQCKRHLQFGAVAVSGAVHAATIEADRHYLFLSRNTASPGARQEIGRYPAWELWDGEDISRYIRSLPLDRAVRIVDTYFPGHREAFLGVRRAGPWLVPEDHFAQGRGQLVSHDWSLVGRADLVDRLAATLYGSAGSVAVVVGRGGTGKTRLLRAVAEAAPDNDTQVLVLPGGVEVEPEAFELLLGERSLVILIDDAHERDDLNYVISGIWRQNARANILIATRPYRWDAIRSDLSRNPLAPEEPLSFMLGDLSSAEAEALARQALGELSHEAVVHRLARLTRDCPLVTVVGGVLIRRGQLDPGLVGQDDHVRQLILRSFHNALVADPIVVDPDVRSAVLDAVAALQPFRTEDDAFRTAISTLIGRPFDVVNKHLRSLEDAGILRRRGASLRIVPDLLGDVVLTDACYDDRTLLPTGYLDRVRSVTDGQALQHLFVNVSRVDWQIRQREPAIPSLVDSLWEPLEAELRGADIPGRQKLIRLLARVAYYQPARVIKIARWLIDNPTDEVVDSHSAWAYLRKPSYQDVRNAMPPMLKAAAYDLETLPEALNMLWKLAQNDARSTNQYPDHAVRVIKDLAAYEIGKPPAYNDAVVDVASAWCASTTQHLSPFDVLEPLLATEGTRQTYQEYTLTFQPFPLNVDVVNPIRQRVLALAMQEVRTEEVRRAVAGIQCLGSSLRYPTGMHGRPVSSEERDRWTPGFVDTIQQLGTIAAELDLDPVVLVAMRTALNWHAAYSKSATQPVAEAVIRSLRSDLPDRVALILHDGWGHLIYDREHDYDRAQERIQRRLQDAVSDLAALPDDDVLDLITERLSKERMAFGPNKAHPGPLISELVKARPWLAARFVDLALSGDEPALEPTLPVVLATEAELDAEAAMRRAHELIARDDPAITLAVAQSIGWNRGRRPLAEGERELLLNFAIHPDPAVRQAPAVVAQRLAEEDPVAACELAAAVDFSDNPRLADEVFICFAKPFGLDWEMFTKAQVGVIRDRLVALSDIDEHSITELLAERSAVEPGWVIDLLQDRVALGEGLEDLGDYRPMPFNWGNRLRVREHEDFNTHLRRLHAWIAAAPDSWVRREAGSELFREVARPYDDAVLAVLEDALESTNLDDIDAVAAVLHKAHRTFIWDFPDFVRTALHAAARFGQGCHDGMVGALWGATIAGTRMGTPGQPFREDIEQRDRSKDTAAKMPRGSLEETFYRNIAASAERDIARSQGDDLPDDGRDW</sequence>
<feature type="domain" description="AAA+ ATPase" evidence="2">
    <location>
        <begin position="226"/>
        <end position="337"/>
    </location>
</feature>
<keyword evidence="4" id="KW-1185">Reference proteome</keyword>
<dbReference type="InterPro" id="IPR003593">
    <property type="entry name" value="AAA+_ATPase"/>
</dbReference>
<reference evidence="4" key="1">
    <citation type="submission" date="2016-10" db="EMBL/GenBank/DDBJ databases">
        <authorList>
            <person name="Varghese N."/>
            <person name="Submissions S."/>
        </authorList>
    </citation>
    <scope>NUCLEOTIDE SEQUENCE [LARGE SCALE GENOMIC DNA]</scope>
    <source>
        <strain evidence="4">DSM 44209</strain>
    </source>
</reference>
<dbReference type="Proteomes" id="UP000198507">
    <property type="component" value="Unassembled WGS sequence"/>
</dbReference>
<feature type="compositionally biased region" description="Basic and acidic residues" evidence="1">
    <location>
        <begin position="1261"/>
        <end position="1275"/>
    </location>
</feature>
<evidence type="ECO:0000313" key="3">
    <source>
        <dbReference type="EMBL" id="SES67046.1"/>
    </source>
</evidence>
<feature type="region of interest" description="Disordered" evidence="1">
    <location>
        <begin position="1254"/>
        <end position="1283"/>
    </location>
</feature>
<name>A0A1H9YDQ6_9ACTN</name>
<organism evidence="3 4">
    <name type="scientific">Geodermatophilus poikilotrophus</name>
    <dbReference type="NCBI Taxonomy" id="1333667"/>
    <lineage>
        <taxon>Bacteria</taxon>
        <taxon>Bacillati</taxon>
        <taxon>Actinomycetota</taxon>
        <taxon>Actinomycetes</taxon>
        <taxon>Geodermatophilales</taxon>
        <taxon>Geodermatophilaceae</taxon>
        <taxon>Geodermatophilus</taxon>
    </lineage>
</organism>
<dbReference type="EMBL" id="FOIE01000001">
    <property type="protein sequence ID" value="SES67046.1"/>
    <property type="molecule type" value="Genomic_DNA"/>
</dbReference>
<keyword evidence="3" id="KW-0255">Endonuclease</keyword>
<dbReference type="GO" id="GO:0004519">
    <property type="term" value="F:endonuclease activity"/>
    <property type="evidence" value="ECO:0007669"/>
    <property type="project" value="UniProtKB-KW"/>
</dbReference>